<dbReference type="Proteomes" id="UP001302676">
    <property type="component" value="Unassembled WGS sequence"/>
</dbReference>
<evidence type="ECO:0000256" key="6">
    <source>
        <dbReference type="ARBA" id="ARBA00023242"/>
    </source>
</evidence>
<keyword evidence="10" id="KW-1185">Reference proteome</keyword>
<keyword evidence="2" id="KW-0862">Zinc</keyword>
<evidence type="ECO:0000256" key="1">
    <source>
        <dbReference type="ARBA" id="ARBA00022723"/>
    </source>
</evidence>
<dbReference type="Gene3D" id="4.10.240.10">
    <property type="entry name" value="Zn(2)-C6 fungal-type DNA-binding domain"/>
    <property type="match status" value="1"/>
</dbReference>
<dbReference type="PANTHER" id="PTHR36206:SF13">
    <property type="entry name" value="TRANSCRIPTIONAL REGULATORY PROTEIN MOC3"/>
    <property type="match status" value="1"/>
</dbReference>
<reference evidence="9" key="1">
    <citation type="journal article" date="2023" name="Mol. Phylogenet. Evol.">
        <title>Genome-scale phylogeny and comparative genomics of the fungal order Sordariales.</title>
        <authorList>
            <person name="Hensen N."/>
            <person name="Bonometti L."/>
            <person name="Westerberg I."/>
            <person name="Brannstrom I.O."/>
            <person name="Guillou S."/>
            <person name="Cros-Aarteil S."/>
            <person name="Calhoun S."/>
            <person name="Haridas S."/>
            <person name="Kuo A."/>
            <person name="Mondo S."/>
            <person name="Pangilinan J."/>
            <person name="Riley R."/>
            <person name="LaButti K."/>
            <person name="Andreopoulos B."/>
            <person name="Lipzen A."/>
            <person name="Chen C."/>
            <person name="Yan M."/>
            <person name="Daum C."/>
            <person name="Ng V."/>
            <person name="Clum A."/>
            <person name="Steindorff A."/>
            <person name="Ohm R.A."/>
            <person name="Martin F."/>
            <person name="Silar P."/>
            <person name="Natvig D.O."/>
            <person name="Lalanne C."/>
            <person name="Gautier V."/>
            <person name="Ament-Velasquez S.L."/>
            <person name="Kruys A."/>
            <person name="Hutchinson M.I."/>
            <person name="Powell A.J."/>
            <person name="Barry K."/>
            <person name="Miller A.N."/>
            <person name="Grigoriev I.V."/>
            <person name="Debuchy R."/>
            <person name="Gladieux P."/>
            <person name="Hiltunen Thoren M."/>
            <person name="Johannesson H."/>
        </authorList>
    </citation>
    <scope>NUCLEOTIDE SEQUENCE</scope>
    <source>
        <strain evidence="9">CBS 141.50</strain>
    </source>
</reference>
<comment type="caution">
    <text evidence="9">The sequence shown here is derived from an EMBL/GenBank/DDBJ whole genome shotgun (WGS) entry which is preliminary data.</text>
</comment>
<dbReference type="InterPro" id="IPR001138">
    <property type="entry name" value="Zn2Cys6_DnaBD"/>
</dbReference>
<accession>A0AAN6ZRJ4</accession>
<dbReference type="PROSITE" id="PS50048">
    <property type="entry name" value="ZN2_CY6_FUNGAL_2"/>
    <property type="match status" value="1"/>
</dbReference>
<evidence type="ECO:0000313" key="10">
    <source>
        <dbReference type="Proteomes" id="UP001302676"/>
    </source>
</evidence>
<feature type="compositionally biased region" description="Polar residues" evidence="7">
    <location>
        <begin position="536"/>
        <end position="554"/>
    </location>
</feature>
<reference evidence="9" key="2">
    <citation type="submission" date="2023-05" db="EMBL/GenBank/DDBJ databases">
        <authorList>
            <consortium name="Lawrence Berkeley National Laboratory"/>
            <person name="Steindorff A."/>
            <person name="Hensen N."/>
            <person name="Bonometti L."/>
            <person name="Westerberg I."/>
            <person name="Brannstrom I.O."/>
            <person name="Guillou S."/>
            <person name="Cros-Aarteil S."/>
            <person name="Calhoun S."/>
            <person name="Haridas S."/>
            <person name="Kuo A."/>
            <person name="Mondo S."/>
            <person name="Pangilinan J."/>
            <person name="Riley R."/>
            <person name="Labutti K."/>
            <person name="Andreopoulos B."/>
            <person name="Lipzen A."/>
            <person name="Chen C."/>
            <person name="Yanf M."/>
            <person name="Daum C."/>
            <person name="Ng V."/>
            <person name="Clum A."/>
            <person name="Ohm R."/>
            <person name="Martin F."/>
            <person name="Silar P."/>
            <person name="Natvig D."/>
            <person name="Lalanne C."/>
            <person name="Gautier V."/>
            <person name="Ament-Velasquez S.L."/>
            <person name="Kruys A."/>
            <person name="Hutchinson M.I."/>
            <person name="Powell A.J."/>
            <person name="Barry K."/>
            <person name="Miller A.N."/>
            <person name="Grigoriev I.V."/>
            <person name="Debuchy R."/>
            <person name="Gladieux P."/>
            <person name="Thoren M.H."/>
            <person name="Johannesson H."/>
        </authorList>
    </citation>
    <scope>NUCLEOTIDE SEQUENCE</scope>
    <source>
        <strain evidence="9">CBS 141.50</strain>
    </source>
</reference>
<keyword evidence="5" id="KW-0804">Transcription</keyword>
<keyword evidence="3" id="KW-0805">Transcription regulation</keyword>
<evidence type="ECO:0000259" key="8">
    <source>
        <dbReference type="PROSITE" id="PS50048"/>
    </source>
</evidence>
<dbReference type="InterPro" id="IPR036864">
    <property type="entry name" value="Zn2-C6_fun-type_DNA-bd_sf"/>
</dbReference>
<keyword evidence="6" id="KW-0539">Nucleus</keyword>
<evidence type="ECO:0000256" key="4">
    <source>
        <dbReference type="ARBA" id="ARBA00023125"/>
    </source>
</evidence>
<evidence type="ECO:0000256" key="3">
    <source>
        <dbReference type="ARBA" id="ARBA00023015"/>
    </source>
</evidence>
<dbReference type="EMBL" id="MU853560">
    <property type="protein sequence ID" value="KAK4146541.1"/>
    <property type="molecule type" value="Genomic_DNA"/>
</dbReference>
<dbReference type="PROSITE" id="PS00463">
    <property type="entry name" value="ZN2_CY6_FUNGAL_1"/>
    <property type="match status" value="1"/>
</dbReference>
<feature type="region of interest" description="Disordered" evidence="7">
    <location>
        <begin position="369"/>
        <end position="413"/>
    </location>
</feature>
<keyword evidence="1" id="KW-0479">Metal-binding</keyword>
<dbReference type="GO" id="GO:0003677">
    <property type="term" value="F:DNA binding"/>
    <property type="evidence" value="ECO:0007669"/>
    <property type="project" value="UniProtKB-KW"/>
</dbReference>
<dbReference type="GeneID" id="87822195"/>
<dbReference type="Pfam" id="PF00172">
    <property type="entry name" value="Zn_clus"/>
    <property type="match status" value="1"/>
</dbReference>
<feature type="compositionally biased region" description="Basic and acidic residues" evidence="7">
    <location>
        <begin position="565"/>
        <end position="576"/>
    </location>
</feature>
<dbReference type="SUPFAM" id="SSF57701">
    <property type="entry name" value="Zn2/Cys6 DNA-binding domain"/>
    <property type="match status" value="1"/>
</dbReference>
<evidence type="ECO:0000256" key="7">
    <source>
        <dbReference type="SAM" id="MobiDB-lite"/>
    </source>
</evidence>
<dbReference type="PANTHER" id="PTHR36206">
    <property type="entry name" value="ASPERCRYPTIN BIOSYNTHESIS CLUSTER-SPECIFIC TRANSCRIPTION REGULATOR ATNN-RELATED"/>
    <property type="match status" value="1"/>
</dbReference>
<name>A0AAN6ZRJ4_9PEZI</name>
<dbReference type="SMART" id="SM00066">
    <property type="entry name" value="GAL4"/>
    <property type="match status" value="1"/>
</dbReference>
<dbReference type="AlphaFoldDB" id="A0AAN6ZRJ4"/>
<feature type="compositionally biased region" description="Basic and acidic residues" evidence="7">
    <location>
        <begin position="33"/>
        <end position="47"/>
    </location>
</feature>
<dbReference type="RefSeq" id="XP_062639912.1">
    <property type="nucleotide sequence ID" value="XM_062785582.1"/>
</dbReference>
<dbReference type="CDD" id="cd00067">
    <property type="entry name" value="GAL4"/>
    <property type="match status" value="1"/>
</dbReference>
<evidence type="ECO:0000256" key="2">
    <source>
        <dbReference type="ARBA" id="ARBA00022833"/>
    </source>
</evidence>
<feature type="region of interest" description="Disordered" evidence="7">
    <location>
        <begin position="453"/>
        <end position="576"/>
    </location>
</feature>
<feature type="region of interest" description="Disordered" evidence="7">
    <location>
        <begin position="1"/>
        <end position="271"/>
    </location>
</feature>
<feature type="compositionally biased region" description="Basic and acidic residues" evidence="7">
    <location>
        <begin position="66"/>
        <end position="75"/>
    </location>
</feature>
<keyword evidence="4" id="KW-0238">DNA-binding</keyword>
<dbReference type="GO" id="GO:0008270">
    <property type="term" value="F:zinc ion binding"/>
    <property type="evidence" value="ECO:0007669"/>
    <property type="project" value="InterPro"/>
</dbReference>
<proteinExistence type="predicted"/>
<sequence>MAQSPEVGLLRRPSSLDSAPIQPRVHPNLDALLEQKPHPNHHHENLHPHSHPHSRQEPLNQQPARQDLHQHEHQPRYQLPPYSYQHQHEQHPQYHHPPGALHPADALSKNDNNTSGGRSPGGGDDVTNAHRVVSANGSTNDNASSGARPPYDGRGNNTQHGDTNGAPAPTLASAPAPAPTPAPGHPEMSSSQPGPGPGRQSVAYASPQPYPPPGIPPVSQYMYSAQHIPADPYRSSPTTLPSMRTLDHRQPQAPPQHGVPLGPHMGGPTMPPPTPAHHMGYYGIHAPHMYGLPDPNAMRFALAPGMAHDPRISLSGGRHKKEIKRRTKTGCLTCRKRRIKCDEAHPTCNNCKKSKRECLGYDPIFKQQQGPAAIQPAPSTPSASSVAAHQPTAASNPALSSSAPPHPSYPVSSYVPPPVPSTIAPESPVASASQTIKTEPSYDYSTAIDPALQAPDAANAPGPRLPRYHPAGTSVSAGQGPPQGHGIGDASNLRGGTLPSSILLASPQPLSRERTFAHTSSPATKVKVDELAVPSDTPSSILRDSWQGHQTAQGSARPGLDPTANDDRRFHDDHSR</sequence>
<evidence type="ECO:0000256" key="5">
    <source>
        <dbReference type="ARBA" id="ARBA00023163"/>
    </source>
</evidence>
<protein>
    <recommendedName>
        <fullName evidence="8">Zn(2)-C6 fungal-type domain-containing protein</fullName>
    </recommendedName>
</protein>
<organism evidence="9 10">
    <name type="scientific">Dichotomopilus funicola</name>
    <dbReference type="NCBI Taxonomy" id="1934379"/>
    <lineage>
        <taxon>Eukaryota</taxon>
        <taxon>Fungi</taxon>
        <taxon>Dikarya</taxon>
        <taxon>Ascomycota</taxon>
        <taxon>Pezizomycotina</taxon>
        <taxon>Sordariomycetes</taxon>
        <taxon>Sordariomycetidae</taxon>
        <taxon>Sordariales</taxon>
        <taxon>Chaetomiaceae</taxon>
        <taxon>Dichotomopilus</taxon>
    </lineage>
</organism>
<feature type="compositionally biased region" description="Low complexity" evidence="7">
    <location>
        <begin position="166"/>
        <end position="175"/>
    </location>
</feature>
<evidence type="ECO:0000313" key="9">
    <source>
        <dbReference type="EMBL" id="KAK4146541.1"/>
    </source>
</evidence>
<dbReference type="InterPro" id="IPR052360">
    <property type="entry name" value="Transcr_Regulatory_Proteins"/>
</dbReference>
<dbReference type="GO" id="GO:0000981">
    <property type="term" value="F:DNA-binding transcription factor activity, RNA polymerase II-specific"/>
    <property type="evidence" value="ECO:0007669"/>
    <property type="project" value="InterPro"/>
</dbReference>
<feature type="compositionally biased region" description="Polar residues" evidence="7">
    <location>
        <begin position="135"/>
        <end position="145"/>
    </location>
</feature>
<gene>
    <name evidence="9" type="ORF">C8A04DRAFT_9690</name>
</gene>
<feature type="domain" description="Zn(2)-C6 fungal-type" evidence="8">
    <location>
        <begin position="330"/>
        <end position="358"/>
    </location>
</feature>